<dbReference type="OrthoDB" id="9807797at2"/>
<sequence>MITLRTTQGDISIELDFAKAPNTAANYLQYARDGFYNGTIFHRVIPGFMVQGGGMDAEMNEKESRESIENEADNGLANEIGTLAMARTSDPHSASSQFFINVSNNGFLNHSGKNSQGWGYAVFGKVVEGMDVVSAITEMETGSSGYHQDVPVETIEITETLISDAYSDK</sequence>
<evidence type="ECO:0000256" key="5">
    <source>
        <dbReference type="RuleBase" id="RU363019"/>
    </source>
</evidence>
<comment type="function">
    <text evidence="1 5">PPIases accelerate the folding of proteins. It catalyzes the cis-trans isomerization of proline imidic peptide bonds in oligopeptides.</text>
</comment>
<dbReference type="Proteomes" id="UP000005555">
    <property type="component" value="Unassembled WGS sequence"/>
</dbReference>
<dbReference type="InterPro" id="IPR020892">
    <property type="entry name" value="Cyclophilin-type_PPIase_CS"/>
</dbReference>
<feature type="domain" description="PPIase cyclophilin-type" evidence="6">
    <location>
        <begin position="1"/>
        <end position="162"/>
    </location>
</feature>
<dbReference type="PIRSF" id="PIRSF001467">
    <property type="entry name" value="Peptidylpro_ismrse"/>
    <property type="match status" value="1"/>
</dbReference>
<dbReference type="InterPro" id="IPR044665">
    <property type="entry name" value="E_coli_cyclophilin_A-like"/>
</dbReference>
<dbReference type="EMBL" id="AAPI01000002">
    <property type="protein sequence ID" value="EAS47529.1"/>
    <property type="molecule type" value="Genomic_DNA"/>
</dbReference>
<dbReference type="PROSITE" id="PS50072">
    <property type="entry name" value="CSA_PPIASE_2"/>
    <property type="match status" value="1"/>
</dbReference>
<organism evidence="7 8">
    <name type="scientific">gamma proteobacterium HTCC2207</name>
    <dbReference type="NCBI Taxonomy" id="314287"/>
    <lineage>
        <taxon>Bacteria</taxon>
        <taxon>Pseudomonadati</taxon>
        <taxon>Pseudomonadota</taxon>
        <taxon>Gammaproteobacteria</taxon>
        <taxon>Cellvibrionales</taxon>
        <taxon>Porticoccaceae</taxon>
        <taxon>SAR92 clade</taxon>
    </lineage>
</organism>
<dbReference type="PROSITE" id="PS00170">
    <property type="entry name" value="CSA_PPIASE_1"/>
    <property type="match status" value="1"/>
</dbReference>
<evidence type="ECO:0000313" key="8">
    <source>
        <dbReference type="Proteomes" id="UP000005555"/>
    </source>
</evidence>
<evidence type="ECO:0000313" key="7">
    <source>
        <dbReference type="EMBL" id="EAS47529.1"/>
    </source>
</evidence>
<dbReference type="Pfam" id="PF00160">
    <property type="entry name" value="Pro_isomerase"/>
    <property type="match status" value="1"/>
</dbReference>
<protein>
    <recommendedName>
        <fullName evidence="5">Peptidyl-prolyl cis-trans isomerase</fullName>
        <shortName evidence="5">PPIase</shortName>
        <ecNumber evidence="5">5.2.1.8</ecNumber>
    </recommendedName>
</protein>
<dbReference type="EC" id="5.2.1.8" evidence="5"/>
<dbReference type="HOGENOM" id="CLU_012062_16_9_6"/>
<dbReference type="eggNOG" id="COG0652">
    <property type="taxonomic scope" value="Bacteria"/>
</dbReference>
<evidence type="ECO:0000256" key="4">
    <source>
        <dbReference type="ARBA" id="ARBA00023235"/>
    </source>
</evidence>
<name>Q1YTF8_9GAMM</name>
<dbReference type="GO" id="GO:0006457">
    <property type="term" value="P:protein folding"/>
    <property type="evidence" value="ECO:0007669"/>
    <property type="project" value="InterPro"/>
</dbReference>
<evidence type="ECO:0000256" key="3">
    <source>
        <dbReference type="ARBA" id="ARBA00023110"/>
    </source>
</evidence>
<dbReference type="GO" id="GO:0003755">
    <property type="term" value="F:peptidyl-prolyl cis-trans isomerase activity"/>
    <property type="evidence" value="ECO:0007669"/>
    <property type="project" value="UniProtKB-UniRule"/>
</dbReference>
<dbReference type="InterPro" id="IPR029000">
    <property type="entry name" value="Cyclophilin-like_dom_sf"/>
</dbReference>
<evidence type="ECO:0000256" key="1">
    <source>
        <dbReference type="ARBA" id="ARBA00002388"/>
    </source>
</evidence>
<accession>Q1YTF8</accession>
<evidence type="ECO:0000256" key="2">
    <source>
        <dbReference type="ARBA" id="ARBA00007365"/>
    </source>
</evidence>
<dbReference type="SUPFAM" id="SSF50891">
    <property type="entry name" value="Cyclophilin-like"/>
    <property type="match status" value="1"/>
</dbReference>
<keyword evidence="4 5" id="KW-0413">Isomerase</keyword>
<dbReference type="InterPro" id="IPR024936">
    <property type="entry name" value="Cyclophilin-type_PPIase"/>
</dbReference>
<proteinExistence type="inferred from homology"/>
<reference evidence="7 8" key="1">
    <citation type="submission" date="2006-03" db="EMBL/GenBank/DDBJ databases">
        <authorList>
            <person name="Giovannoni S.J."/>
            <person name="Cho J.-C."/>
            <person name="Ferriera S."/>
            <person name="Johnson J."/>
            <person name="Kravitz S."/>
            <person name="Halpern A."/>
            <person name="Remington K."/>
            <person name="Beeson K."/>
            <person name="Tran B."/>
            <person name="Rogers Y.-H."/>
            <person name="Friedman R."/>
            <person name="Venter J.C."/>
        </authorList>
    </citation>
    <scope>NUCLEOTIDE SEQUENCE [LARGE SCALE GENOMIC DNA]</scope>
    <source>
        <strain evidence="7 8">HTCC2207</strain>
    </source>
</reference>
<keyword evidence="8" id="KW-1185">Reference proteome</keyword>
<dbReference type="AlphaFoldDB" id="Q1YTF8"/>
<dbReference type="InterPro" id="IPR002130">
    <property type="entry name" value="Cyclophilin-type_PPIase_dom"/>
</dbReference>
<dbReference type="STRING" id="314287.GB2207_01957"/>
<comment type="similarity">
    <text evidence="2 5">Belongs to the cyclophilin-type PPIase family.</text>
</comment>
<dbReference type="PRINTS" id="PR00153">
    <property type="entry name" value="CSAPPISMRASE"/>
</dbReference>
<keyword evidence="3 5" id="KW-0697">Rotamase</keyword>
<gene>
    <name evidence="7" type="ORF">GB2207_01957</name>
</gene>
<dbReference type="PANTHER" id="PTHR43246">
    <property type="entry name" value="PEPTIDYL-PROLYL CIS-TRANS ISOMERASE CYP38, CHLOROPLASTIC"/>
    <property type="match status" value="1"/>
</dbReference>
<comment type="catalytic activity">
    <reaction evidence="5">
        <text>[protein]-peptidylproline (omega=180) = [protein]-peptidylproline (omega=0)</text>
        <dbReference type="Rhea" id="RHEA:16237"/>
        <dbReference type="Rhea" id="RHEA-COMP:10747"/>
        <dbReference type="Rhea" id="RHEA-COMP:10748"/>
        <dbReference type="ChEBI" id="CHEBI:83833"/>
        <dbReference type="ChEBI" id="CHEBI:83834"/>
        <dbReference type="EC" id="5.2.1.8"/>
    </reaction>
</comment>
<evidence type="ECO:0000259" key="6">
    <source>
        <dbReference type="PROSITE" id="PS50072"/>
    </source>
</evidence>
<dbReference type="Gene3D" id="2.40.100.10">
    <property type="entry name" value="Cyclophilin-like"/>
    <property type="match status" value="1"/>
</dbReference>
<comment type="caution">
    <text evidence="7">The sequence shown here is derived from an EMBL/GenBank/DDBJ whole genome shotgun (WGS) entry which is preliminary data.</text>
</comment>